<sequence>MGGQSMTPPAELPSSDDNSIRKRVCKACDRCRLKKSKCDGASPCGRCRADNAICVFGERKKSHDKVYPKGYVEMLESQQAQLVAGIQELYRRLQVGEGWEGPRLKETAGGTPLTHEILDHLGALKHDNQHSSTTFEDSPETLQSKLSVTTSASVRREMSFDTSSSSISSPMFEPVQHNTTHFTNPWTHNHFPPTPPLQSPRPSITKTSSPLRAQMTNSYWPVDASQFVDSMDYNTVYDSPAELDLQSMQTLAQAFFDPTQMSIHPSLTMYDPDERLQRYY</sequence>
<protein>
    <submittedName>
        <fullName evidence="6">Fluconazole resistance protein 1</fullName>
    </submittedName>
</protein>
<dbReference type="Pfam" id="PF00172">
    <property type="entry name" value="Zn_clus"/>
    <property type="match status" value="1"/>
</dbReference>
<dbReference type="PANTHER" id="PTHR47655:SF3">
    <property type="entry name" value="ZN(II)2CYS6 TRANSCRIPTION FACTOR (EUROFUNG)"/>
    <property type="match status" value="1"/>
</dbReference>
<dbReference type="CDD" id="cd00067">
    <property type="entry name" value="GAL4"/>
    <property type="match status" value="1"/>
</dbReference>
<dbReference type="Gene3D" id="4.10.240.10">
    <property type="entry name" value="Zn(2)-C6 fungal-type DNA-binding domain"/>
    <property type="match status" value="1"/>
</dbReference>
<dbReference type="FunFam" id="4.10.240.10:FF:000013">
    <property type="entry name" value="C6 transcription factor, putative"/>
    <property type="match status" value="1"/>
</dbReference>
<evidence type="ECO:0000256" key="3">
    <source>
        <dbReference type="ARBA" id="ARBA00023163"/>
    </source>
</evidence>
<evidence type="ECO:0000256" key="1">
    <source>
        <dbReference type="ARBA" id="ARBA00023015"/>
    </source>
</evidence>
<dbReference type="GO" id="GO:0003677">
    <property type="term" value="F:DNA binding"/>
    <property type="evidence" value="ECO:0007669"/>
    <property type="project" value="UniProtKB-KW"/>
</dbReference>
<evidence type="ECO:0000256" key="4">
    <source>
        <dbReference type="ARBA" id="ARBA00023242"/>
    </source>
</evidence>
<keyword evidence="7" id="KW-1185">Reference proteome</keyword>
<dbReference type="SMART" id="SM00066">
    <property type="entry name" value="GAL4"/>
    <property type="match status" value="1"/>
</dbReference>
<evidence type="ECO:0000256" key="2">
    <source>
        <dbReference type="ARBA" id="ARBA00023125"/>
    </source>
</evidence>
<dbReference type="InterPro" id="IPR001138">
    <property type="entry name" value="Zn2Cys6_DnaBD"/>
</dbReference>
<keyword evidence="3" id="KW-0804">Transcription</keyword>
<organism evidence="6 7">
    <name type="scientific">Lithohypha guttulata</name>
    <dbReference type="NCBI Taxonomy" id="1690604"/>
    <lineage>
        <taxon>Eukaryota</taxon>
        <taxon>Fungi</taxon>
        <taxon>Dikarya</taxon>
        <taxon>Ascomycota</taxon>
        <taxon>Pezizomycotina</taxon>
        <taxon>Eurotiomycetes</taxon>
        <taxon>Chaetothyriomycetidae</taxon>
        <taxon>Chaetothyriales</taxon>
        <taxon>Trichomeriaceae</taxon>
        <taxon>Lithohypha</taxon>
    </lineage>
</organism>
<evidence type="ECO:0000313" key="6">
    <source>
        <dbReference type="EMBL" id="KAK5082090.1"/>
    </source>
</evidence>
<dbReference type="GO" id="GO:0008270">
    <property type="term" value="F:zinc ion binding"/>
    <property type="evidence" value="ECO:0007669"/>
    <property type="project" value="InterPro"/>
</dbReference>
<dbReference type="Proteomes" id="UP001309876">
    <property type="component" value="Unassembled WGS sequence"/>
</dbReference>
<reference evidence="6 7" key="1">
    <citation type="submission" date="2023-08" db="EMBL/GenBank/DDBJ databases">
        <title>Black Yeasts Isolated from many extreme environments.</title>
        <authorList>
            <person name="Coleine C."/>
            <person name="Stajich J.E."/>
            <person name="Selbmann L."/>
        </authorList>
    </citation>
    <scope>NUCLEOTIDE SEQUENCE [LARGE SCALE GENOMIC DNA]</scope>
    <source>
        <strain evidence="6 7">CCFEE 5910</strain>
    </source>
</reference>
<keyword evidence="1" id="KW-0805">Transcription regulation</keyword>
<dbReference type="AlphaFoldDB" id="A0AAN7Y8Z6"/>
<dbReference type="PROSITE" id="PS00463">
    <property type="entry name" value="ZN2_CY6_FUNGAL_1"/>
    <property type="match status" value="1"/>
</dbReference>
<evidence type="ECO:0000259" key="5">
    <source>
        <dbReference type="PROSITE" id="PS50048"/>
    </source>
</evidence>
<feature type="domain" description="Zn(2)-C6 fungal-type" evidence="5">
    <location>
        <begin position="27"/>
        <end position="56"/>
    </location>
</feature>
<gene>
    <name evidence="6" type="primary">FCR1</name>
    <name evidence="6" type="ORF">LTR05_007232</name>
</gene>
<dbReference type="InterPro" id="IPR052783">
    <property type="entry name" value="Metabolic/Drug-Res_Regulator"/>
</dbReference>
<dbReference type="GO" id="GO:0000981">
    <property type="term" value="F:DNA-binding transcription factor activity, RNA polymerase II-specific"/>
    <property type="evidence" value="ECO:0007669"/>
    <property type="project" value="InterPro"/>
</dbReference>
<dbReference type="EMBL" id="JAVRRJ010000008">
    <property type="protein sequence ID" value="KAK5082090.1"/>
    <property type="molecule type" value="Genomic_DNA"/>
</dbReference>
<dbReference type="PROSITE" id="PS50048">
    <property type="entry name" value="ZN2_CY6_FUNGAL_2"/>
    <property type="match status" value="1"/>
</dbReference>
<keyword evidence="4" id="KW-0539">Nucleus</keyword>
<dbReference type="InterPro" id="IPR036864">
    <property type="entry name" value="Zn2-C6_fun-type_DNA-bd_sf"/>
</dbReference>
<name>A0AAN7Y8Z6_9EURO</name>
<dbReference type="PANTHER" id="PTHR47655">
    <property type="entry name" value="QUINIC ACID UTILIZATION ACTIVATOR"/>
    <property type="match status" value="1"/>
</dbReference>
<keyword evidence="2" id="KW-0238">DNA-binding</keyword>
<comment type="caution">
    <text evidence="6">The sequence shown here is derived from an EMBL/GenBank/DDBJ whole genome shotgun (WGS) entry which is preliminary data.</text>
</comment>
<dbReference type="SUPFAM" id="SSF57701">
    <property type="entry name" value="Zn2/Cys6 DNA-binding domain"/>
    <property type="match status" value="1"/>
</dbReference>
<accession>A0AAN7Y8Z6</accession>
<proteinExistence type="predicted"/>
<evidence type="ECO:0000313" key="7">
    <source>
        <dbReference type="Proteomes" id="UP001309876"/>
    </source>
</evidence>